<feature type="domain" description="Alpha-N-acetylglucosaminidase C-terminal" evidence="5">
    <location>
        <begin position="488"/>
        <end position="750"/>
    </location>
</feature>
<organism evidence="6">
    <name type="scientific">Ixodes scapularis</name>
    <name type="common">Black-legged tick</name>
    <name type="synonym">Deer tick</name>
    <dbReference type="NCBI Taxonomy" id="6945"/>
    <lineage>
        <taxon>Eukaryota</taxon>
        <taxon>Metazoa</taxon>
        <taxon>Ecdysozoa</taxon>
        <taxon>Arthropoda</taxon>
        <taxon>Chelicerata</taxon>
        <taxon>Arachnida</taxon>
        <taxon>Acari</taxon>
        <taxon>Parasitiformes</taxon>
        <taxon>Ixodida</taxon>
        <taxon>Ixodoidea</taxon>
        <taxon>Ixodidae</taxon>
        <taxon>Ixodinae</taxon>
        <taxon>Ixodes</taxon>
    </lineage>
</organism>
<evidence type="ECO:0000259" key="4">
    <source>
        <dbReference type="Pfam" id="PF12971"/>
    </source>
</evidence>
<dbReference type="Gene3D" id="3.30.379.10">
    <property type="entry name" value="Chitobiase/beta-hexosaminidase domain 2-like"/>
    <property type="match status" value="1"/>
</dbReference>
<evidence type="ECO:0000256" key="1">
    <source>
        <dbReference type="ARBA" id="ARBA00022801"/>
    </source>
</evidence>
<evidence type="ECO:0000259" key="3">
    <source>
        <dbReference type="Pfam" id="PF05089"/>
    </source>
</evidence>
<dbReference type="AlphaFoldDB" id="A0A4D5REU4"/>
<dbReference type="Pfam" id="PF05089">
    <property type="entry name" value="NAGLU"/>
    <property type="match status" value="1"/>
</dbReference>
<dbReference type="VEuPathDB" id="VectorBase:ISCP_011447"/>
<dbReference type="InterPro" id="IPR024732">
    <property type="entry name" value="NAGLU_C"/>
</dbReference>
<dbReference type="InterPro" id="IPR024733">
    <property type="entry name" value="NAGLU_tim-barrel"/>
</dbReference>
<dbReference type="PANTHER" id="PTHR12872:SF1">
    <property type="entry name" value="ALPHA-N-ACETYLGLUCOSAMINIDASE"/>
    <property type="match status" value="1"/>
</dbReference>
<dbReference type="InterPro" id="IPR029018">
    <property type="entry name" value="Hex-like_dom2"/>
</dbReference>
<dbReference type="Pfam" id="PF12972">
    <property type="entry name" value="NAGLU_C"/>
    <property type="match status" value="1"/>
</dbReference>
<keyword evidence="2" id="KW-0732">Signal</keyword>
<dbReference type="InterPro" id="IPR024240">
    <property type="entry name" value="NAGLU_N"/>
</dbReference>
<evidence type="ECO:0000256" key="2">
    <source>
        <dbReference type="SAM" id="SignalP"/>
    </source>
</evidence>
<evidence type="ECO:0000259" key="5">
    <source>
        <dbReference type="Pfam" id="PF12972"/>
    </source>
</evidence>
<dbReference type="PANTHER" id="PTHR12872">
    <property type="entry name" value="ALPHA-N-ACETYLGLUCOSAMINIDASE"/>
    <property type="match status" value="1"/>
</dbReference>
<protein>
    <submittedName>
        <fullName evidence="6">Putative alpha-n-acetylglucosaminidase</fullName>
    </submittedName>
</protein>
<feature type="domain" description="Alpha-N-acetylglucosaminidase N-terminal" evidence="4">
    <location>
        <begin position="48"/>
        <end position="125"/>
    </location>
</feature>
<dbReference type="Pfam" id="PF12971">
    <property type="entry name" value="NAGLU_N"/>
    <property type="match status" value="1"/>
</dbReference>
<dbReference type="EMBL" id="GHJT01001505">
    <property type="protein sequence ID" value="MOY35476.1"/>
    <property type="molecule type" value="Transcribed_RNA"/>
</dbReference>
<feature type="chain" id="PRO_5020038163" evidence="2">
    <location>
        <begin position="20"/>
        <end position="770"/>
    </location>
</feature>
<proteinExistence type="predicted"/>
<feature type="domain" description="Alpha-N-acetylglucosaminidase tim-barrel" evidence="3">
    <location>
        <begin position="146"/>
        <end position="480"/>
    </location>
</feature>
<dbReference type="Gene3D" id="3.20.20.80">
    <property type="entry name" value="Glycosidases"/>
    <property type="match status" value="1"/>
</dbReference>
<dbReference type="Gene3D" id="1.20.120.670">
    <property type="entry name" value="N-acetyl-b-d-glucoasminidase"/>
    <property type="match status" value="1"/>
</dbReference>
<feature type="signal peptide" evidence="2">
    <location>
        <begin position="1"/>
        <end position="19"/>
    </location>
</feature>
<keyword evidence="1" id="KW-0378">Hydrolase</keyword>
<dbReference type="OrthoDB" id="64736at2759"/>
<sequence length="770" mass="88880">MVGAGVGTLILLCCSTALARDFIYDRGESYTYPVYNIKSEASAANQNAAVSGLLRRLVPQWESRFMLHVFPGPTQDRRDTFVIESFKDKISITGTSGVAVATGLYYYLKHYCSVHVSWSGVQTKTATGSPPMVTKPIMVTLNDRFRYYQNVCTASYSMVWWNWTRWEQEIDWMALSGINLPLAFNGQEEIWRRTFLKLGLKQAEIDPFFSGPAFLAWQRMGNVRGFGGPLPESWHRQQVELQHKILTRMRDFGMTPVLPAFSGHVPRAMERLFPNTTMARTCWQNFKDPYDCPTFVYPNETLFVTIGKTFLKEYIREFGTNHAYNTDLFNEMKPPSSKLQFIRDSAKAVYNAMTAADPKAVWMMQSWLFVNDFTFWTKERIEALLTSVPEGRMVILDLNSDLHPEFMNTSMYFGHPFVWNMLLNFGGVLGLYGSLDAVNMGPKKAREAAHSTMIGIGLTPEGIFQNDIMFEFMNENAWRQSAVDIDQWVLNYALRRYGTLNVNASSAFLRLRKSVYNLKPSLGIKDHGRCALVERPQLHISRLIWYDPKDVYPAWGHLLDAANDPRIAEMETYRYDLVDVTRQSLQLLIEDAYQAVVKSFKSKSMELLRKTSQIMHDMLVDIDAVLGSDRHFLLGNWLEDAKRWGSTPEESNLYEYNARNQITLWGPEGEIVDYANKQWSGLIRGYYLKRWEFFFQTLKECLETHSNFNNTQFKKDIFSNVEEPFTFATDLYPTMPQGDSVIISTKLFKKYKSFMWPDSYEFKGNIDAKI</sequence>
<dbReference type="GO" id="GO:0016787">
    <property type="term" value="F:hydrolase activity"/>
    <property type="evidence" value="ECO:0007669"/>
    <property type="project" value="UniProtKB-KW"/>
</dbReference>
<evidence type="ECO:0000313" key="6">
    <source>
        <dbReference type="EMBL" id="MOY35476.1"/>
    </source>
</evidence>
<reference evidence="6" key="1">
    <citation type="submission" date="2019-04" db="EMBL/GenBank/DDBJ databases">
        <title>An insight into the mialome of Ixodes scapularis.</title>
        <authorList>
            <person name="Ribeiro J.M."/>
            <person name="Mather T.N."/>
            <person name="Karim S."/>
        </authorList>
    </citation>
    <scope>NUCLEOTIDE SEQUENCE</scope>
</reference>
<dbReference type="InterPro" id="IPR007781">
    <property type="entry name" value="NAGLU"/>
</dbReference>
<accession>A0A4D5REU4</accession>
<name>A0A4D5REU4_IXOSC</name>